<dbReference type="SUPFAM" id="SSF53448">
    <property type="entry name" value="Nucleotide-diphospho-sugar transferases"/>
    <property type="match status" value="1"/>
</dbReference>
<dbReference type="RefSeq" id="WP_111566775.1">
    <property type="nucleotide sequence ID" value="NZ_QLMI01000004.1"/>
</dbReference>
<dbReference type="Gene3D" id="3.90.550.10">
    <property type="entry name" value="Spore Coat Polysaccharide Biosynthesis Protein SpsA, Chain A"/>
    <property type="match status" value="1"/>
</dbReference>
<dbReference type="OrthoDB" id="9771846at2"/>
<dbReference type="Pfam" id="PF00535">
    <property type="entry name" value="Glycos_transf_2"/>
    <property type="match status" value="1"/>
</dbReference>
<comment type="caution">
    <text evidence="2">The sequence shown here is derived from an EMBL/GenBank/DDBJ whole genome shotgun (WGS) entry which is preliminary data.</text>
</comment>
<dbReference type="InterPro" id="IPR029044">
    <property type="entry name" value="Nucleotide-diphossugar_trans"/>
</dbReference>
<dbReference type="EMBL" id="QLMI01000004">
    <property type="protein sequence ID" value="RAK22544.1"/>
    <property type="molecule type" value="Genomic_DNA"/>
</dbReference>
<dbReference type="CDD" id="cd04186">
    <property type="entry name" value="GT_2_like_c"/>
    <property type="match status" value="1"/>
</dbReference>
<sequence length="298" mass="34211">MDLSIIIINYNTSKYTINCIESIVNTISDSINYEIILVDNCSEISDLSNLEEQIKKFNHLTLIKNPINSGFGGGNTVGLSKAKGKFLAFVNNDTILQNDCFSILIDAMESNPSFGVCSPQSFKENGKFLPTIDHFTSPSKELFGRAFLEFINPKKYPKRKQIYSKPQRGQFVSGSFMVFRKEDFDKIGGFDTKIFLYQEETDICKRLLKLNKYAYLIPEAKFIHFHGASTKKSIAIKTELKLSTLYVIRKHYGWLAHKLILGFLIVKYFTRSFFKPEYWNLFKVLIKGGKLNHSLLKK</sequence>
<evidence type="ECO:0000313" key="3">
    <source>
        <dbReference type="Proteomes" id="UP000249620"/>
    </source>
</evidence>
<evidence type="ECO:0000259" key="1">
    <source>
        <dbReference type="Pfam" id="PF00535"/>
    </source>
</evidence>
<dbReference type="AlphaFoldDB" id="A0A327YN77"/>
<proteinExistence type="predicted"/>
<reference evidence="2 3" key="1">
    <citation type="submission" date="2018-06" db="EMBL/GenBank/DDBJ databases">
        <title>Genomic Encyclopedia of Type Strains, Phase III (KMG-III): the genomes of soil and plant-associated and newly described type strains.</title>
        <authorList>
            <person name="Whitman W."/>
        </authorList>
    </citation>
    <scope>NUCLEOTIDE SEQUENCE [LARGE SCALE GENOMIC DNA]</scope>
    <source>
        <strain evidence="2 3">CGMCC 1.12398</strain>
    </source>
</reference>
<dbReference type="InterPro" id="IPR001173">
    <property type="entry name" value="Glyco_trans_2-like"/>
</dbReference>
<keyword evidence="3" id="KW-1185">Reference proteome</keyword>
<feature type="domain" description="Glycosyltransferase 2-like" evidence="1">
    <location>
        <begin position="4"/>
        <end position="187"/>
    </location>
</feature>
<gene>
    <name evidence="2" type="ORF">B0I03_10466</name>
</gene>
<evidence type="ECO:0000313" key="2">
    <source>
        <dbReference type="EMBL" id="RAK22544.1"/>
    </source>
</evidence>
<dbReference type="Proteomes" id="UP000249620">
    <property type="component" value="Unassembled WGS sequence"/>
</dbReference>
<dbReference type="PANTHER" id="PTHR43179:SF7">
    <property type="entry name" value="RHAMNOSYLTRANSFERASE WBBL"/>
    <property type="match status" value="1"/>
</dbReference>
<organism evidence="2 3">
    <name type="scientific">Flavobacterium aquaticum</name>
    <dbReference type="NCBI Taxonomy" id="1236486"/>
    <lineage>
        <taxon>Bacteria</taxon>
        <taxon>Pseudomonadati</taxon>
        <taxon>Bacteroidota</taxon>
        <taxon>Flavobacteriia</taxon>
        <taxon>Flavobacteriales</taxon>
        <taxon>Flavobacteriaceae</taxon>
        <taxon>Flavobacterium</taxon>
    </lineage>
</organism>
<name>A0A327YN77_9FLAO</name>
<dbReference type="PANTHER" id="PTHR43179">
    <property type="entry name" value="RHAMNOSYLTRANSFERASE WBBL"/>
    <property type="match status" value="1"/>
</dbReference>
<accession>A0A327YN77</accession>
<protein>
    <recommendedName>
        <fullName evidence="1">Glycosyltransferase 2-like domain-containing protein</fullName>
    </recommendedName>
</protein>